<proteinExistence type="predicted"/>
<dbReference type="SUPFAM" id="SSF55874">
    <property type="entry name" value="ATPase domain of HSP90 chaperone/DNA topoisomerase II/histidine kinase"/>
    <property type="match status" value="1"/>
</dbReference>
<keyword evidence="2" id="KW-0808">Transferase</keyword>
<keyword evidence="3" id="KW-1185">Reference proteome</keyword>
<dbReference type="InterPro" id="IPR036890">
    <property type="entry name" value="HATPase_C_sf"/>
</dbReference>
<name>A0A1Z4JDD2_LEPBY</name>
<dbReference type="Pfam" id="PF13581">
    <property type="entry name" value="HATPase_c_2"/>
    <property type="match status" value="1"/>
</dbReference>
<reference evidence="2 3" key="1">
    <citation type="submission" date="2017-06" db="EMBL/GenBank/DDBJ databases">
        <title>Genome sequencing of cyanobaciteial culture collection at National Institute for Environmental Studies (NIES).</title>
        <authorList>
            <person name="Hirose Y."/>
            <person name="Shimura Y."/>
            <person name="Fujisawa T."/>
            <person name="Nakamura Y."/>
            <person name="Kawachi M."/>
        </authorList>
    </citation>
    <scope>NUCLEOTIDE SEQUENCE [LARGE SCALE GENOMIC DNA]</scope>
    <source>
        <strain evidence="2 3">NIES-2135</strain>
    </source>
</reference>
<evidence type="ECO:0000259" key="1">
    <source>
        <dbReference type="Pfam" id="PF13581"/>
    </source>
</evidence>
<dbReference type="Gene3D" id="3.30.565.10">
    <property type="entry name" value="Histidine kinase-like ATPase, C-terminal domain"/>
    <property type="match status" value="1"/>
</dbReference>
<dbReference type="AlphaFoldDB" id="A0A1Z4JDD2"/>
<accession>A0A1Z4JDD2</accession>
<evidence type="ECO:0000313" key="3">
    <source>
        <dbReference type="Proteomes" id="UP000217895"/>
    </source>
</evidence>
<sequence>MTHLKTMGGAIYFDRLMMQSDLTAIAQILRWFEQFRRPPLSQAAWLQGQIALVEGFTNAVRHAHTALPLHTLIQLEAGLYPDHLEIRIWDQGSPFDLEDLLDQVEQEYPNPLEHSEHWGGTLFKKLRDQHQWEIEYHCVRERVNCLCLVKKCDNS</sequence>
<dbReference type="InterPro" id="IPR003594">
    <property type="entry name" value="HATPase_dom"/>
</dbReference>
<protein>
    <submittedName>
        <fullName evidence="2">Anti-sigma regulatory factor, Ser/Thr protein kinase</fullName>
    </submittedName>
</protein>
<dbReference type="Proteomes" id="UP000217895">
    <property type="component" value="Chromosome"/>
</dbReference>
<dbReference type="EMBL" id="AP018203">
    <property type="protein sequence ID" value="BAY54804.1"/>
    <property type="molecule type" value="Genomic_DNA"/>
</dbReference>
<dbReference type="CDD" id="cd16936">
    <property type="entry name" value="HATPase_RsbW-like"/>
    <property type="match status" value="1"/>
</dbReference>
<dbReference type="GO" id="GO:0016301">
    <property type="term" value="F:kinase activity"/>
    <property type="evidence" value="ECO:0007669"/>
    <property type="project" value="UniProtKB-KW"/>
</dbReference>
<gene>
    <name evidence="2" type="ORF">NIES2135_16220</name>
</gene>
<organism evidence="2 3">
    <name type="scientific">Leptolyngbya boryana NIES-2135</name>
    <dbReference type="NCBI Taxonomy" id="1973484"/>
    <lineage>
        <taxon>Bacteria</taxon>
        <taxon>Bacillati</taxon>
        <taxon>Cyanobacteriota</taxon>
        <taxon>Cyanophyceae</taxon>
        <taxon>Leptolyngbyales</taxon>
        <taxon>Leptolyngbyaceae</taxon>
        <taxon>Leptolyngbya group</taxon>
        <taxon>Leptolyngbya</taxon>
    </lineage>
</organism>
<evidence type="ECO:0000313" key="2">
    <source>
        <dbReference type="EMBL" id="BAY54804.1"/>
    </source>
</evidence>
<keyword evidence="2" id="KW-0418">Kinase</keyword>
<feature type="domain" description="Histidine kinase/HSP90-like ATPase" evidence="1">
    <location>
        <begin position="19"/>
        <end position="147"/>
    </location>
</feature>